<dbReference type="Pfam" id="PF09696">
    <property type="entry name" value="Ctf8"/>
    <property type="match status" value="1"/>
</dbReference>
<dbReference type="STRING" id="984486.A0A1E3QZD3"/>
<dbReference type="GO" id="GO:0007064">
    <property type="term" value="P:mitotic sister chromatid cohesion"/>
    <property type="evidence" value="ECO:0007669"/>
    <property type="project" value="InterPro"/>
</dbReference>
<keyword evidence="2" id="KW-0235">DNA replication</keyword>
<accession>A0A1E3QZD3</accession>
<dbReference type="InterPro" id="IPR018607">
    <property type="entry name" value="Ctf8"/>
</dbReference>
<keyword evidence="3" id="KW-0238">DNA-binding</keyword>
<protein>
    <recommendedName>
        <fullName evidence="9">Chromosome transmission fidelity protein 8</fullName>
    </recommendedName>
</protein>
<dbReference type="GO" id="GO:0003677">
    <property type="term" value="F:DNA binding"/>
    <property type="evidence" value="ECO:0007669"/>
    <property type="project" value="UniProtKB-KW"/>
</dbReference>
<reference evidence="8" key="1">
    <citation type="submission" date="2016-05" db="EMBL/GenBank/DDBJ databases">
        <title>Comparative genomics of biotechnologically important yeasts.</title>
        <authorList>
            <consortium name="DOE Joint Genome Institute"/>
            <person name="Riley R."/>
            <person name="Haridas S."/>
            <person name="Wolfe K.H."/>
            <person name="Lopes M.R."/>
            <person name="Hittinger C.T."/>
            <person name="Goker M."/>
            <person name="Salamov A."/>
            <person name="Wisecaver J."/>
            <person name="Long T.M."/>
            <person name="Aerts A.L."/>
            <person name="Barry K."/>
            <person name="Choi C."/>
            <person name="Clum A."/>
            <person name="Coughlan A.Y."/>
            <person name="Deshpande S."/>
            <person name="Douglass A.P."/>
            <person name="Hanson S.J."/>
            <person name="Klenk H.-P."/>
            <person name="Labutti K."/>
            <person name="Lapidus A."/>
            <person name="Lindquist E."/>
            <person name="Lipzen A."/>
            <person name="Meier-Kolthoff J.P."/>
            <person name="Ohm R.A."/>
            <person name="Otillar R.P."/>
            <person name="Pangilinan J."/>
            <person name="Peng Y."/>
            <person name="Rokas A."/>
            <person name="Rosa C.A."/>
            <person name="Scheuner C."/>
            <person name="Sibirny A.A."/>
            <person name="Slot J.C."/>
            <person name="Stielow J.B."/>
            <person name="Sun H."/>
            <person name="Kurtzman C.P."/>
            <person name="Blackwell M."/>
            <person name="Grigoriev I.V."/>
            <person name="Jeffries T.W."/>
        </authorList>
    </citation>
    <scope>NUCLEOTIDE SEQUENCE [LARGE SCALE GENOMIC DNA]</scope>
    <source>
        <strain evidence="8">NRRL Y-12698</strain>
    </source>
</reference>
<evidence type="ECO:0000256" key="2">
    <source>
        <dbReference type="ARBA" id="ARBA00022705"/>
    </source>
</evidence>
<dbReference type="GO" id="GO:0031390">
    <property type="term" value="C:Ctf18 RFC-like complex"/>
    <property type="evidence" value="ECO:0007669"/>
    <property type="project" value="InterPro"/>
</dbReference>
<evidence type="ECO:0000256" key="4">
    <source>
        <dbReference type="ARBA" id="ARBA00023242"/>
    </source>
</evidence>
<dbReference type="Proteomes" id="UP000094336">
    <property type="component" value="Unassembled WGS sequence"/>
</dbReference>
<dbReference type="OrthoDB" id="121932at2759"/>
<dbReference type="GO" id="GO:0006260">
    <property type="term" value="P:DNA replication"/>
    <property type="evidence" value="ECO:0007669"/>
    <property type="project" value="UniProtKB-KW"/>
</dbReference>
<evidence type="ECO:0008006" key="9">
    <source>
        <dbReference type="Google" id="ProtNLM"/>
    </source>
</evidence>
<sequence length="140" mass="15327">MPTIEIEYSQATQRLQSADSSGPAIISTPSGLAILEIQGELTLPSDVPLDEAEKAKYSLDSDGMDIVKFGKLELDGKNATLFIGQSQRLVGSLIKLDKPLGVMRFPETTETGNVPENYAVKFMDVITQKVIFKQRPLPIM</sequence>
<dbReference type="PANTHER" id="PTHR28605">
    <property type="entry name" value="CTF8, CHROMOSOME TRANSMISSION FIDELITY FACTOR 8 HOMOLOG (S. CEREVISIAE)"/>
    <property type="match status" value="1"/>
</dbReference>
<evidence type="ECO:0000256" key="5">
    <source>
        <dbReference type="ARBA" id="ARBA00023306"/>
    </source>
</evidence>
<dbReference type="EMBL" id="KV454426">
    <property type="protein sequence ID" value="ODQ83030.1"/>
    <property type="molecule type" value="Genomic_DNA"/>
</dbReference>
<comment type="subcellular location">
    <subcellularLocation>
        <location evidence="1">Nucleus</location>
    </subcellularLocation>
</comment>
<evidence type="ECO:0000256" key="1">
    <source>
        <dbReference type="ARBA" id="ARBA00004123"/>
    </source>
</evidence>
<comment type="similarity">
    <text evidence="6">Belongs to the CTF8 family.</text>
</comment>
<dbReference type="RefSeq" id="XP_018988358.1">
    <property type="nucleotide sequence ID" value="XM_019131478.1"/>
</dbReference>
<organism evidence="7 8">
    <name type="scientific">Babjeviella inositovora NRRL Y-12698</name>
    <dbReference type="NCBI Taxonomy" id="984486"/>
    <lineage>
        <taxon>Eukaryota</taxon>
        <taxon>Fungi</taxon>
        <taxon>Dikarya</taxon>
        <taxon>Ascomycota</taxon>
        <taxon>Saccharomycotina</taxon>
        <taxon>Pichiomycetes</taxon>
        <taxon>Serinales incertae sedis</taxon>
        <taxon>Babjeviella</taxon>
    </lineage>
</organism>
<evidence type="ECO:0000256" key="6">
    <source>
        <dbReference type="ARBA" id="ARBA00038447"/>
    </source>
</evidence>
<keyword evidence="8" id="KW-1185">Reference proteome</keyword>
<gene>
    <name evidence="7" type="ORF">BABINDRAFT_30176</name>
</gene>
<evidence type="ECO:0000313" key="7">
    <source>
        <dbReference type="EMBL" id="ODQ83030.1"/>
    </source>
</evidence>
<dbReference type="GeneID" id="30149331"/>
<evidence type="ECO:0000256" key="3">
    <source>
        <dbReference type="ARBA" id="ARBA00023125"/>
    </source>
</evidence>
<proteinExistence type="inferred from homology"/>
<keyword evidence="5" id="KW-0131">Cell cycle</keyword>
<dbReference type="PANTHER" id="PTHR28605:SF1">
    <property type="entry name" value="CHROMOSOME TRANSMISSION FIDELITY FACTOR 8"/>
    <property type="match status" value="1"/>
</dbReference>
<name>A0A1E3QZD3_9ASCO</name>
<evidence type="ECO:0000313" key="8">
    <source>
        <dbReference type="Proteomes" id="UP000094336"/>
    </source>
</evidence>
<dbReference type="AlphaFoldDB" id="A0A1E3QZD3"/>
<keyword evidence="4" id="KW-0539">Nucleus</keyword>